<comment type="catalytic activity">
    <reaction evidence="8">
        <text>L-seryl-[protein] + ATP = O-phospho-L-seryl-[protein] + ADP + H(+)</text>
        <dbReference type="Rhea" id="RHEA:17989"/>
        <dbReference type="Rhea" id="RHEA-COMP:9863"/>
        <dbReference type="Rhea" id="RHEA-COMP:11604"/>
        <dbReference type="ChEBI" id="CHEBI:15378"/>
        <dbReference type="ChEBI" id="CHEBI:29999"/>
        <dbReference type="ChEBI" id="CHEBI:30616"/>
        <dbReference type="ChEBI" id="CHEBI:83421"/>
        <dbReference type="ChEBI" id="CHEBI:456216"/>
        <dbReference type="EC" id="2.7.11.1"/>
    </reaction>
</comment>
<evidence type="ECO:0000313" key="11">
    <source>
        <dbReference type="Proteomes" id="UP000001542"/>
    </source>
</evidence>
<evidence type="ECO:0000256" key="2">
    <source>
        <dbReference type="ARBA" id="ARBA00022527"/>
    </source>
</evidence>
<evidence type="ECO:0000256" key="7">
    <source>
        <dbReference type="ARBA" id="ARBA00047899"/>
    </source>
</evidence>
<name>A2FTW7_TRIV3</name>
<dbReference type="GO" id="GO:0004674">
    <property type="term" value="F:protein serine/threonine kinase activity"/>
    <property type="evidence" value="ECO:0007669"/>
    <property type="project" value="UniProtKB-KW"/>
</dbReference>
<dbReference type="PANTHER" id="PTHR43895">
    <property type="entry name" value="CALCIUM/CALMODULIN-DEPENDENT PROTEIN KINASE KINASE-RELATED"/>
    <property type="match status" value="1"/>
</dbReference>
<reference evidence="10" key="2">
    <citation type="journal article" date="2007" name="Science">
        <title>Draft genome sequence of the sexually transmitted pathogen Trichomonas vaginalis.</title>
        <authorList>
            <person name="Carlton J.M."/>
            <person name="Hirt R.P."/>
            <person name="Silva J.C."/>
            <person name="Delcher A.L."/>
            <person name="Schatz M."/>
            <person name="Zhao Q."/>
            <person name="Wortman J.R."/>
            <person name="Bidwell S.L."/>
            <person name="Alsmark U.C.M."/>
            <person name="Besteiro S."/>
            <person name="Sicheritz-Ponten T."/>
            <person name="Noel C.J."/>
            <person name="Dacks J.B."/>
            <person name="Foster P.G."/>
            <person name="Simillion C."/>
            <person name="Van de Peer Y."/>
            <person name="Miranda-Saavedra D."/>
            <person name="Barton G.J."/>
            <person name="Westrop G.D."/>
            <person name="Mueller S."/>
            <person name="Dessi D."/>
            <person name="Fiori P.L."/>
            <person name="Ren Q."/>
            <person name="Paulsen I."/>
            <person name="Zhang H."/>
            <person name="Bastida-Corcuera F.D."/>
            <person name="Simoes-Barbosa A."/>
            <person name="Brown M.T."/>
            <person name="Hayes R.D."/>
            <person name="Mukherjee M."/>
            <person name="Okumura C.Y."/>
            <person name="Schneider R."/>
            <person name="Smith A.J."/>
            <person name="Vanacova S."/>
            <person name="Villalvazo M."/>
            <person name="Haas B.J."/>
            <person name="Pertea M."/>
            <person name="Feldblyum T.V."/>
            <person name="Utterback T.R."/>
            <person name="Shu C.L."/>
            <person name="Osoegawa K."/>
            <person name="de Jong P.J."/>
            <person name="Hrdy I."/>
            <person name="Horvathova L."/>
            <person name="Zubacova Z."/>
            <person name="Dolezal P."/>
            <person name="Malik S.B."/>
            <person name="Logsdon J.M. Jr."/>
            <person name="Henze K."/>
            <person name="Gupta A."/>
            <person name="Wang C.C."/>
            <person name="Dunne R.L."/>
            <person name="Upcroft J.A."/>
            <person name="Upcroft P."/>
            <person name="White O."/>
            <person name="Salzberg S.L."/>
            <person name="Tang P."/>
            <person name="Chiu C.-H."/>
            <person name="Lee Y.-S."/>
            <person name="Embley T.M."/>
            <person name="Coombs G.H."/>
            <person name="Mottram J.C."/>
            <person name="Tachezy J."/>
            <person name="Fraser-Liggett C.M."/>
            <person name="Johnson P.J."/>
        </authorList>
    </citation>
    <scope>NUCLEOTIDE SEQUENCE [LARGE SCALE GENOMIC DNA]</scope>
    <source>
        <strain evidence="10">G3</strain>
    </source>
</reference>
<comment type="catalytic activity">
    <reaction evidence="7">
        <text>L-threonyl-[protein] + ATP = O-phospho-L-threonyl-[protein] + ADP + H(+)</text>
        <dbReference type="Rhea" id="RHEA:46608"/>
        <dbReference type="Rhea" id="RHEA-COMP:11060"/>
        <dbReference type="Rhea" id="RHEA-COMP:11605"/>
        <dbReference type="ChEBI" id="CHEBI:15378"/>
        <dbReference type="ChEBI" id="CHEBI:30013"/>
        <dbReference type="ChEBI" id="CHEBI:30616"/>
        <dbReference type="ChEBI" id="CHEBI:61977"/>
        <dbReference type="ChEBI" id="CHEBI:456216"/>
        <dbReference type="EC" id="2.7.11.1"/>
    </reaction>
</comment>
<dbReference type="InterPro" id="IPR011009">
    <property type="entry name" value="Kinase-like_dom_sf"/>
</dbReference>
<evidence type="ECO:0000259" key="9">
    <source>
        <dbReference type="PROSITE" id="PS50011"/>
    </source>
</evidence>
<keyword evidence="4" id="KW-0547">Nucleotide-binding</keyword>
<feature type="domain" description="Protein kinase" evidence="9">
    <location>
        <begin position="1"/>
        <end position="77"/>
    </location>
</feature>
<dbReference type="AlphaFoldDB" id="A2FTW7"/>
<sequence length="77" mass="9002">MTSIHASSSTTLKIQKIITCNGIRRKRKPLDYVNENGRLNDEQARKYFLQLISVLDYLHNKLHIAHRDLKAENILSR</sequence>
<protein>
    <recommendedName>
        <fullName evidence="1">non-specific serine/threonine protein kinase</fullName>
        <ecNumber evidence="1">2.7.11.1</ecNumber>
    </recommendedName>
</protein>
<reference evidence="10" key="1">
    <citation type="submission" date="2006-10" db="EMBL/GenBank/DDBJ databases">
        <authorList>
            <person name="Amadeo P."/>
            <person name="Zhao Q."/>
            <person name="Wortman J."/>
            <person name="Fraser-Liggett C."/>
            <person name="Carlton J."/>
        </authorList>
    </citation>
    <scope>NUCLEOTIDE SEQUENCE</scope>
    <source>
        <strain evidence="10">G3</strain>
    </source>
</reference>
<dbReference type="EC" id="2.7.11.1" evidence="1"/>
<proteinExistence type="predicted"/>
<dbReference type="InParanoid" id="A2FTW7"/>
<evidence type="ECO:0000313" key="10">
    <source>
        <dbReference type="EMBL" id="EAX91657.1"/>
    </source>
</evidence>
<evidence type="ECO:0000256" key="1">
    <source>
        <dbReference type="ARBA" id="ARBA00012513"/>
    </source>
</evidence>
<keyword evidence="5" id="KW-0418">Kinase</keyword>
<dbReference type="Pfam" id="PF00069">
    <property type="entry name" value="Pkinase"/>
    <property type="match status" value="1"/>
</dbReference>
<evidence type="ECO:0000256" key="5">
    <source>
        <dbReference type="ARBA" id="ARBA00022777"/>
    </source>
</evidence>
<accession>A2FTW7</accession>
<dbReference type="InterPro" id="IPR000719">
    <property type="entry name" value="Prot_kinase_dom"/>
</dbReference>
<evidence type="ECO:0000256" key="8">
    <source>
        <dbReference type="ARBA" id="ARBA00048679"/>
    </source>
</evidence>
<gene>
    <name evidence="10" type="ORF">TVAG_323730</name>
</gene>
<dbReference type="Gene3D" id="1.10.510.10">
    <property type="entry name" value="Transferase(Phosphotransferase) domain 1"/>
    <property type="match status" value="1"/>
</dbReference>
<keyword evidence="11" id="KW-1185">Reference proteome</keyword>
<dbReference type="OrthoDB" id="193931at2759"/>
<evidence type="ECO:0000256" key="6">
    <source>
        <dbReference type="ARBA" id="ARBA00022840"/>
    </source>
</evidence>
<dbReference type="Proteomes" id="UP000001542">
    <property type="component" value="Unassembled WGS sequence"/>
</dbReference>
<dbReference type="PROSITE" id="PS50011">
    <property type="entry name" value="PROTEIN_KINASE_DOM"/>
    <property type="match status" value="1"/>
</dbReference>
<dbReference type="STRING" id="5722.A2FTW7"/>
<dbReference type="GO" id="GO:0005524">
    <property type="term" value="F:ATP binding"/>
    <property type="evidence" value="ECO:0007669"/>
    <property type="project" value="UniProtKB-KW"/>
</dbReference>
<evidence type="ECO:0000256" key="3">
    <source>
        <dbReference type="ARBA" id="ARBA00022679"/>
    </source>
</evidence>
<keyword evidence="2" id="KW-0723">Serine/threonine-protein kinase</keyword>
<evidence type="ECO:0000256" key="4">
    <source>
        <dbReference type="ARBA" id="ARBA00022741"/>
    </source>
</evidence>
<keyword evidence="3" id="KW-0808">Transferase</keyword>
<keyword evidence="6" id="KW-0067">ATP-binding</keyword>
<dbReference type="EMBL" id="DS114019">
    <property type="protein sequence ID" value="EAX91657.1"/>
    <property type="molecule type" value="Genomic_DNA"/>
</dbReference>
<organism evidence="10 11">
    <name type="scientific">Trichomonas vaginalis (strain ATCC PRA-98 / G3)</name>
    <dbReference type="NCBI Taxonomy" id="412133"/>
    <lineage>
        <taxon>Eukaryota</taxon>
        <taxon>Metamonada</taxon>
        <taxon>Parabasalia</taxon>
        <taxon>Trichomonadida</taxon>
        <taxon>Trichomonadidae</taxon>
        <taxon>Trichomonas</taxon>
    </lineage>
</organism>
<dbReference type="PANTHER" id="PTHR43895:SF32">
    <property type="entry name" value="SERINE_THREONINE-PROTEIN KINASE CHK1"/>
    <property type="match status" value="1"/>
</dbReference>
<dbReference type="SUPFAM" id="SSF56112">
    <property type="entry name" value="Protein kinase-like (PK-like)"/>
    <property type="match status" value="1"/>
</dbReference>